<dbReference type="STRING" id="1209962.L0PEJ7"/>
<dbReference type="InParanoid" id="L0PEJ7"/>
<dbReference type="InterPro" id="IPR056458">
    <property type="entry name" value="TPR_DOP1_M"/>
</dbReference>
<protein>
    <recommendedName>
        <fullName evidence="11">Dopey N-terminal domain-containing protein</fullName>
    </recommendedName>
</protein>
<sequence length="1154" mass="133799">TLHSYPTFAIVPYQDLVACRLAQCLNPNLPSGVHQKTLELIGFKKNGLSESLPLWNSGLAPVLMFASTKIKPYFLGLIETFYLPLGPSLRPCAKSLIMSLLPGLEEDSGEYFDETFNVLDSVRQKLADDAFFWQCLWLCIITSPQQRQGALKNIVSVDAELLVMSAIKVVMGKEISLNRRVWSWLMGSDFEQNPVEDSYFKNYSMKYVVGCIKNCLDISKNDPVKLQEIFNILLSLMERSIIGSIIAPEVFLPALRTIYMFSGFNNDDLYNDVLFSARAFFDAVDSKLIWSKLLFLLDKLDVDVFDFSDYDFALYIILNFNIREGDMTFFHIPMVLYVNILNISNKSRNLAIEKTLLLVIHKLISFVPNNELSNVLFGEYSYEDRIFLKNNIKKYYQDLLGDESNTYLSKEMVMEFIFCLLIENIELYLDDSFYLFEMLWLTYEFIPKALRCSKTQKKMLLDDVVSVLSSKDLTFDHVYYIVKIIVELLKRTWINIDDINNNDILIPLVLYIWDCFSIENSKYHIDASLLLWTLHKMLNGSFIETIIVYAMNIREIPYVACLKFTILWKYSVDESLFAHVLARPSLIMIGFLHSDDIHTKLLVKAWIETLNTSFIRLLDIVLIKLLSLGFICSPKSEVAQELEISLLQFKETDDISMFVYYISICVEIIESGGIDLLEHAFTELLNVDTNKSNLLSKYCLISSDMSYISILAKIAIRVLHMFPESDFHNLRSMVINLHFLASKLLFYIVSKCNLFDHELIEVLLKRLIVKGFICENIFDKYILDILYIILKRNINQYEIDYKDFFFNGVHSLSIDESLGNNSEKKVFRNVLLMLVKLFITRLSTTQIPSNIEILIDFYKRCLGLFTNEMFQIFIPFIETLCNQVNFIIVGLETGFSDLKMEGLPPYEIILYCFEGLKYTITWAFENHDDKLKNSSRKSSENVGFFGNVMSGVFSLEAPSSVNFSKDNRNSIILCFRDIVKLAFYVWSWIECNMIVSIRKLETYKFINMRLKTASRQLIYALYDIKPIETLESLVNSVNKTDMKIKEHVFYFLSKFDDSRKQEIIPFLIDSINFRINSTSVVEKHKSNIIISVTPNSIISFLINFVEFSKTDLLKQSWPVCLAFFRDAVNSPQQYQIIDTYILHFATSLIKKLSE</sequence>
<gene>
    <name evidence="9" type="ORF">PNEJI1_001188</name>
</gene>
<feature type="domain" description="DOP1 N-terminal" evidence="7">
    <location>
        <begin position="2"/>
        <end position="154"/>
    </location>
</feature>
<evidence type="ECO:0000256" key="5">
    <source>
        <dbReference type="ARBA" id="ARBA00023136"/>
    </source>
</evidence>
<feature type="non-terminal residue" evidence="9">
    <location>
        <position position="1154"/>
    </location>
</feature>
<evidence type="ECO:0000313" key="9">
    <source>
        <dbReference type="EMBL" id="CCJ30055.1"/>
    </source>
</evidence>
<evidence type="ECO:0000313" key="10">
    <source>
        <dbReference type="Proteomes" id="UP000010422"/>
    </source>
</evidence>
<dbReference type="PANTHER" id="PTHR14042">
    <property type="entry name" value="DOPEY-RELATED"/>
    <property type="match status" value="1"/>
</dbReference>
<dbReference type="Pfam" id="PF24597">
    <property type="entry name" value="TPR_DOP1_M"/>
    <property type="match status" value="1"/>
</dbReference>
<evidence type="ECO:0000256" key="2">
    <source>
        <dbReference type="ARBA" id="ARBA00022448"/>
    </source>
</evidence>
<dbReference type="GO" id="GO:0005768">
    <property type="term" value="C:endosome"/>
    <property type="evidence" value="ECO:0007669"/>
    <property type="project" value="TreeGrafter"/>
</dbReference>
<dbReference type="FunCoup" id="L0PEJ7">
    <property type="interactions" value="98"/>
</dbReference>
<feature type="non-terminal residue" evidence="9">
    <location>
        <position position="1"/>
    </location>
</feature>
<dbReference type="GO" id="GO:0006895">
    <property type="term" value="P:Golgi to endosome transport"/>
    <property type="evidence" value="ECO:0007669"/>
    <property type="project" value="InterPro"/>
</dbReference>
<feature type="domain" description="DOP1-like middle TPR" evidence="8">
    <location>
        <begin position="199"/>
        <end position="377"/>
    </location>
</feature>
<evidence type="ECO:0000256" key="1">
    <source>
        <dbReference type="ARBA" id="ARBA00004395"/>
    </source>
</evidence>
<dbReference type="PANTHER" id="PTHR14042:SF24">
    <property type="entry name" value="PROTEIN DOPEY-1 HOMOLOG"/>
    <property type="match status" value="1"/>
</dbReference>
<keyword evidence="2" id="KW-0813">Transport</keyword>
<evidence type="ECO:0000256" key="6">
    <source>
        <dbReference type="ARBA" id="ARBA00046326"/>
    </source>
</evidence>
<evidence type="ECO:0000259" key="7">
    <source>
        <dbReference type="Pfam" id="PF04118"/>
    </source>
</evidence>
<organism evidence="10">
    <name type="scientific">Pneumocystis jirovecii</name>
    <name type="common">Human pneumocystis pneumonia agent</name>
    <dbReference type="NCBI Taxonomy" id="42068"/>
    <lineage>
        <taxon>Eukaryota</taxon>
        <taxon>Fungi</taxon>
        <taxon>Dikarya</taxon>
        <taxon>Ascomycota</taxon>
        <taxon>Taphrinomycotina</taxon>
        <taxon>Pneumocystomycetes</taxon>
        <taxon>Pneumocystaceae</taxon>
        <taxon>Pneumocystis</taxon>
    </lineage>
</organism>
<evidence type="ECO:0000259" key="8">
    <source>
        <dbReference type="Pfam" id="PF24597"/>
    </source>
</evidence>
<keyword evidence="3" id="KW-0653">Protein transport</keyword>
<proteinExistence type="inferred from homology"/>
<keyword evidence="4" id="KW-0333">Golgi apparatus</keyword>
<evidence type="ECO:0000256" key="4">
    <source>
        <dbReference type="ARBA" id="ARBA00023034"/>
    </source>
</evidence>
<dbReference type="InterPro" id="IPR040314">
    <property type="entry name" value="DOP1"/>
</dbReference>
<evidence type="ECO:0000256" key="3">
    <source>
        <dbReference type="ARBA" id="ARBA00022927"/>
    </source>
</evidence>
<dbReference type="GO" id="GO:0000139">
    <property type="term" value="C:Golgi membrane"/>
    <property type="evidence" value="ECO:0007669"/>
    <property type="project" value="UniProtKB-SubCell"/>
</dbReference>
<comment type="subcellular location">
    <subcellularLocation>
        <location evidence="1">Golgi apparatus membrane</location>
        <topology evidence="1">Peripheral membrane protein</topology>
    </subcellularLocation>
</comment>
<dbReference type="GO" id="GO:0005802">
    <property type="term" value="C:trans-Golgi network"/>
    <property type="evidence" value="ECO:0007669"/>
    <property type="project" value="TreeGrafter"/>
</dbReference>
<dbReference type="AlphaFoldDB" id="L0PEJ7"/>
<reference evidence="9 10" key="1">
    <citation type="journal article" date="2012" name="MBio">
        <title>De novo assembly of the Pneumocystis jirovecii genome from a single bronchoalveolar lavage fluid specimen from a patient.</title>
        <authorList>
            <person name="Cisse O.H."/>
            <person name="Pagni M."/>
            <person name="Hauser P.M."/>
        </authorList>
    </citation>
    <scope>NUCLEOTIDE SEQUENCE [LARGE SCALE GENOMIC DNA]</scope>
    <source>
        <strain evidence="9 10">SE8</strain>
    </source>
</reference>
<dbReference type="GO" id="GO:0015031">
    <property type="term" value="P:protein transport"/>
    <property type="evidence" value="ECO:0007669"/>
    <property type="project" value="UniProtKB-KW"/>
</dbReference>
<evidence type="ECO:0008006" key="11">
    <source>
        <dbReference type="Google" id="ProtNLM"/>
    </source>
</evidence>
<dbReference type="EMBL" id="CAKM01000231">
    <property type="protein sequence ID" value="CCJ30055.1"/>
    <property type="molecule type" value="Genomic_DNA"/>
</dbReference>
<comment type="similarity">
    <text evidence="6">Belongs to the DOP1 family.</text>
</comment>
<dbReference type="InterPro" id="IPR007249">
    <property type="entry name" value="DOP1_N"/>
</dbReference>
<keyword evidence="5" id="KW-0472">Membrane</keyword>
<accession>L0PEJ7</accession>
<comment type="caution">
    <text evidence="9">The sequence shown here is derived from an EMBL/GenBank/DDBJ whole genome shotgun (WGS) entry which is preliminary data.</text>
</comment>
<name>L0PEJ7_PNEJI</name>
<feature type="domain" description="DOP1 N-terminal" evidence="7">
    <location>
        <begin position="156"/>
        <end position="189"/>
    </location>
</feature>
<dbReference type="Proteomes" id="UP000010422">
    <property type="component" value="Unassembled WGS sequence"/>
</dbReference>
<dbReference type="Pfam" id="PF04118">
    <property type="entry name" value="Dopey_N"/>
    <property type="match status" value="2"/>
</dbReference>
<dbReference type="VEuPathDB" id="FungiDB:PNEJI1_001188"/>
<dbReference type="GO" id="GO:0005829">
    <property type="term" value="C:cytosol"/>
    <property type="evidence" value="ECO:0007669"/>
    <property type="project" value="GOC"/>
</dbReference>